<dbReference type="InterPro" id="IPR033399">
    <property type="entry name" value="TP_0789-like"/>
</dbReference>
<protein>
    <submittedName>
        <fullName evidence="2">Outer membrane lipoprotein-sorting protein</fullName>
    </submittedName>
</protein>
<dbReference type="CDD" id="cd16329">
    <property type="entry name" value="LolA_like"/>
    <property type="match status" value="1"/>
</dbReference>
<sequence>MMKAKNLFIAVGIAGLIIGLSLAGNSEELTAREILIKSDDIVNAPADREIVAELIINEEGKRERKRIVRIWQKGEKGVLMFLYPDRLRRTAILTLPNNVRYVYLPIWREAERISLEEMEGDADFLGTGFTPADMEALIIHIDDYEPTLLGSEKLQGLVHYILKLKIKESIETDYPVLRVWIRKDEFYPVMIEQYDREGKLQRVAKMDEWEKTDGYWLPRVSAISDLRREREIEIRITEVTFDQGLGNELFTPRKLKRLHKLR</sequence>
<keyword evidence="2" id="KW-0449">Lipoprotein</keyword>
<evidence type="ECO:0000259" key="1">
    <source>
        <dbReference type="Pfam" id="PF17131"/>
    </source>
</evidence>
<reference evidence="2 3" key="1">
    <citation type="submission" date="2018-08" db="EMBL/GenBank/DDBJ databases">
        <title>Draft genome of candidate division NPL-UPA2 bacterium Unc8 that adapted to ultra-basic serpentinizing groundwater.</title>
        <authorList>
            <person name="Ishii S."/>
            <person name="Suzuki S."/>
            <person name="Nealson K.H."/>
        </authorList>
    </citation>
    <scope>NUCLEOTIDE SEQUENCE [LARGE SCALE GENOMIC DNA]</scope>
    <source>
        <strain evidence="2">Unc8</strain>
    </source>
</reference>
<gene>
    <name evidence="2" type="ORF">B9J77_00340</name>
</gene>
<proteinExistence type="predicted"/>
<comment type="caution">
    <text evidence="2">The sequence shown here is derived from an EMBL/GenBank/DDBJ whole genome shotgun (WGS) entry which is preliminary data.</text>
</comment>
<dbReference type="AlphaFoldDB" id="A0A399G0H1"/>
<evidence type="ECO:0000313" key="3">
    <source>
        <dbReference type="Proteomes" id="UP000266287"/>
    </source>
</evidence>
<accession>A0A399G0H1</accession>
<name>A0A399G0H1_UNCN2</name>
<dbReference type="Gene3D" id="2.50.20.10">
    <property type="entry name" value="Lipoprotein localisation LolA/LolB/LppX"/>
    <property type="match status" value="1"/>
</dbReference>
<evidence type="ECO:0000313" key="2">
    <source>
        <dbReference type="EMBL" id="RII01022.1"/>
    </source>
</evidence>
<dbReference type="Pfam" id="PF17131">
    <property type="entry name" value="LolA_like"/>
    <property type="match status" value="1"/>
</dbReference>
<organism evidence="2 3">
    <name type="scientific">candidate division NPL-UPA2 bacterium Unc8</name>
    <dbReference type="NCBI Taxonomy" id="1980939"/>
    <lineage>
        <taxon>Bacteria</taxon>
    </lineage>
</organism>
<dbReference type="EMBL" id="NDHY01000001">
    <property type="protein sequence ID" value="RII01022.1"/>
    <property type="molecule type" value="Genomic_DNA"/>
</dbReference>
<feature type="domain" description="Uncharacterized protein TP-0789" evidence="1">
    <location>
        <begin position="75"/>
        <end position="257"/>
    </location>
</feature>
<dbReference type="Proteomes" id="UP000266287">
    <property type="component" value="Unassembled WGS sequence"/>
</dbReference>